<protein>
    <submittedName>
        <fullName evidence="1">Shikimate kinase</fullName>
    </submittedName>
</protein>
<dbReference type="InterPro" id="IPR031322">
    <property type="entry name" value="Shikimate/glucono_kinase"/>
</dbReference>
<organism evidence="1 2">
    <name type="scientific">Burkholderia cepacia</name>
    <name type="common">Pseudomonas cepacia</name>
    <dbReference type="NCBI Taxonomy" id="292"/>
    <lineage>
        <taxon>Bacteria</taxon>
        <taxon>Pseudomonadati</taxon>
        <taxon>Pseudomonadota</taxon>
        <taxon>Betaproteobacteria</taxon>
        <taxon>Burkholderiales</taxon>
        <taxon>Burkholderiaceae</taxon>
        <taxon>Burkholderia</taxon>
        <taxon>Burkholderia cepacia complex</taxon>
    </lineage>
</organism>
<dbReference type="EMBL" id="PUIQ01000035">
    <property type="protein sequence ID" value="PQP14841.1"/>
    <property type="molecule type" value="Genomic_DNA"/>
</dbReference>
<dbReference type="Pfam" id="PF01202">
    <property type="entry name" value="SKI"/>
    <property type="match status" value="1"/>
</dbReference>
<dbReference type="GO" id="GO:0016301">
    <property type="term" value="F:kinase activity"/>
    <property type="evidence" value="ECO:0007669"/>
    <property type="project" value="UniProtKB-KW"/>
</dbReference>
<sequence length="212" mass="23751">MRCRRLNVSLLAHLIGPGGAGKTTVGAIIADRLNWRFLDVDQCFLASHGNIADFIRNHGYVEYAARNVHLYEQLKRGISAPAICAVSSGFMLYPEDVTPTYPAVRRCIEEDMLTALLLPAFDLESCAKLIVDRQMSRPYLNADEASEMRKIRDRFPEFMHLSCRRFASSGALEHIAADIERFIVASLPSIECRSHSLTRSRSMHHGCPQSGD</sequence>
<comment type="caution">
    <text evidence="1">The sequence shown here is derived from an EMBL/GenBank/DDBJ whole genome shotgun (WGS) entry which is preliminary data.</text>
</comment>
<dbReference type="SUPFAM" id="SSF52540">
    <property type="entry name" value="P-loop containing nucleoside triphosphate hydrolases"/>
    <property type="match status" value="1"/>
</dbReference>
<keyword evidence="1" id="KW-0418">Kinase</keyword>
<name>A0A2S8IJ80_BURCE</name>
<proteinExistence type="predicted"/>
<accession>A0A2S8IJ80</accession>
<gene>
    <name evidence="1" type="ORF">C5615_25200</name>
</gene>
<evidence type="ECO:0000313" key="2">
    <source>
        <dbReference type="Proteomes" id="UP000238206"/>
    </source>
</evidence>
<reference evidence="1 2" key="1">
    <citation type="submission" date="2018-02" db="EMBL/GenBank/DDBJ databases">
        <title>Draft genome sequencing of Burkholderia cepacia Y14-15.</title>
        <authorList>
            <person name="Zheng B.-X."/>
        </authorList>
    </citation>
    <scope>NUCLEOTIDE SEQUENCE [LARGE SCALE GENOMIC DNA]</scope>
    <source>
        <strain evidence="1 2">Y14-15</strain>
    </source>
</reference>
<dbReference type="Proteomes" id="UP000238206">
    <property type="component" value="Unassembled WGS sequence"/>
</dbReference>
<dbReference type="Gene3D" id="3.40.50.300">
    <property type="entry name" value="P-loop containing nucleotide triphosphate hydrolases"/>
    <property type="match status" value="1"/>
</dbReference>
<keyword evidence="1" id="KW-0808">Transferase</keyword>
<dbReference type="InterPro" id="IPR027417">
    <property type="entry name" value="P-loop_NTPase"/>
</dbReference>
<dbReference type="AlphaFoldDB" id="A0A2S8IJ80"/>
<evidence type="ECO:0000313" key="1">
    <source>
        <dbReference type="EMBL" id="PQP14841.1"/>
    </source>
</evidence>